<feature type="chain" id="PRO_5006703928" evidence="2">
    <location>
        <begin position="23"/>
        <end position="130"/>
    </location>
</feature>
<protein>
    <submittedName>
        <fullName evidence="4">LprJ</fullName>
    </submittedName>
</protein>
<dbReference type="Proteomes" id="UP000198875">
    <property type="component" value="Unassembled WGS sequence"/>
</dbReference>
<evidence type="ECO:0000313" key="5">
    <source>
        <dbReference type="Proteomes" id="UP000198875"/>
    </source>
</evidence>
<dbReference type="AlphaFoldDB" id="A0A0U0WEQ0"/>
<accession>A0A0U0WEQ0</accession>
<evidence type="ECO:0000256" key="1">
    <source>
        <dbReference type="SAM" id="MobiDB-lite"/>
    </source>
</evidence>
<dbReference type="Pfam" id="PF05305">
    <property type="entry name" value="DUF732"/>
    <property type="match status" value="1"/>
</dbReference>
<proteinExistence type="predicted"/>
<evidence type="ECO:0000313" key="4">
    <source>
        <dbReference type="EMBL" id="CPR13243.1"/>
    </source>
</evidence>
<sequence precursor="true">MRILLTLAGVLAAAAAVAPAHADPGNVVSGPDAAFLAELDKAGVAYRNGPDAVAVAKRACQMMDQGSSEVDVINDVSASNPGFSTSDARKFVGVAVGDYCPQHAGEPNTPPPPAPPAIWPEFPWPAPPAA</sequence>
<dbReference type="OrthoDB" id="4748926at2"/>
<organism evidence="4 5">
    <name type="scientific">Mycobacterium bohemicum DSM 44277</name>
    <dbReference type="NCBI Taxonomy" id="1236609"/>
    <lineage>
        <taxon>Bacteria</taxon>
        <taxon>Bacillati</taxon>
        <taxon>Actinomycetota</taxon>
        <taxon>Actinomycetes</taxon>
        <taxon>Mycobacteriales</taxon>
        <taxon>Mycobacteriaceae</taxon>
        <taxon>Mycobacterium</taxon>
    </lineage>
</organism>
<dbReference type="RefSeq" id="WP_085181980.1">
    <property type="nucleotide sequence ID" value="NZ_CSTD01000006.1"/>
</dbReference>
<gene>
    <name evidence="4" type="ORF">BN971_04552</name>
</gene>
<keyword evidence="2" id="KW-0732">Signal</keyword>
<dbReference type="EMBL" id="CSTD01000006">
    <property type="protein sequence ID" value="CPR13243.1"/>
    <property type="molecule type" value="Genomic_DNA"/>
</dbReference>
<evidence type="ECO:0000259" key="3">
    <source>
        <dbReference type="Pfam" id="PF05305"/>
    </source>
</evidence>
<name>A0A0U0WEQ0_MYCBE</name>
<feature type="domain" description="DUF732" evidence="3">
    <location>
        <begin position="32"/>
        <end position="102"/>
    </location>
</feature>
<feature type="signal peptide" evidence="2">
    <location>
        <begin position="1"/>
        <end position="22"/>
    </location>
</feature>
<dbReference type="InterPro" id="IPR007969">
    <property type="entry name" value="DUF732"/>
</dbReference>
<reference evidence="4 5" key="1">
    <citation type="submission" date="2015-03" db="EMBL/GenBank/DDBJ databases">
        <authorList>
            <person name="Murphy D."/>
        </authorList>
    </citation>
    <scope>NUCLEOTIDE SEQUENCE [LARGE SCALE GENOMIC DNA]</scope>
    <source>
        <strain evidence="4 5">DSM 44277</strain>
    </source>
</reference>
<evidence type="ECO:0000256" key="2">
    <source>
        <dbReference type="SAM" id="SignalP"/>
    </source>
</evidence>
<feature type="compositionally biased region" description="Pro residues" evidence="1">
    <location>
        <begin position="108"/>
        <end position="130"/>
    </location>
</feature>
<feature type="region of interest" description="Disordered" evidence="1">
    <location>
        <begin position="101"/>
        <end position="130"/>
    </location>
</feature>